<proteinExistence type="predicted"/>
<dbReference type="PANTHER" id="PTHR30590">
    <property type="entry name" value="INNER MEMBRANE PROTEIN"/>
    <property type="match status" value="1"/>
</dbReference>
<protein>
    <recommendedName>
        <fullName evidence="2">DUF418 domain-containing protein</fullName>
    </recommendedName>
</protein>
<dbReference type="EMBL" id="CAIT01000006">
    <property type="protein sequence ID" value="CCH52750.1"/>
    <property type="molecule type" value="Genomic_DNA"/>
</dbReference>
<feature type="transmembrane region" description="Helical" evidence="1">
    <location>
        <begin position="126"/>
        <end position="142"/>
    </location>
</feature>
<name>I2GFS5_9BACT</name>
<keyword evidence="4" id="KW-1185">Reference proteome</keyword>
<dbReference type="Proteomes" id="UP000009309">
    <property type="component" value="Unassembled WGS sequence"/>
</dbReference>
<accession>I2GFS5</accession>
<dbReference type="InterPro" id="IPR007349">
    <property type="entry name" value="DUF418"/>
</dbReference>
<organism evidence="3 4">
    <name type="scientific">Fibrisoma limi BUZ 3</name>
    <dbReference type="NCBI Taxonomy" id="1185876"/>
    <lineage>
        <taxon>Bacteria</taxon>
        <taxon>Pseudomonadati</taxon>
        <taxon>Bacteroidota</taxon>
        <taxon>Cytophagia</taxon>
        <taxon>Cytophagales</taxon>
        <taxon>Spirosomataceae</taxon>
        <taxon>Fibrisoma</taxon>
    </lineage>
</organism>
<dbReference type="OrthoDB" id="9807744at2"/>
<evidence type="ECO:0000313" key="3">
    <source>
        <dbReference type="EMBL" id="CCH52750.1"/>
    </source>
</evidence>
<feature type="transmembrane region" description="Helical" evidence="1">
    <location>
        <begin position="227"/>
        <end position="243"/>
    </location>
</feature>
<feature type="domain" description="DUF418" evidence="2">
    <location>
        <begin position="242"/>
        <end position="407"/>
    </location>
</feature>
<dbReference type="InterPro" id="IPR052529">
    <property type="entry name" value="Bact_Transport_Assoc"/>
</dbReference>
<reference evidence="3 4" key="1">
    <citation type="journal article" date="2012" name="J. Bacteriol.">
        <title>Genome Sequence of the Filamentous Bacterium Fibrisoma limi BUZ 3T.</title>
        <authorList>
            <person name="Filippini M."/>
            <person name="Qi W."/>
            <person name="Jaenicke S."/>
            <person name="Goesmann A."/>
            <person name="Smits T.H."/>
            <person name="Bagheri H.C."/>
        </authorList>
    </citation>
    <scope>NUCLEOTIDE SEQUENCE [LARGE SCALE GENOMIC DNA]</scope>
    <source>
        <strain evidence="4">BUZ 3T</strain>
    </source>
</reference>
<dbReference type="eggNOG" id="COG2311">
    <property type="taxonomic scope" value="Bacteria"/>
</dbReference>
<sequence length="414" mass="46842">METQLTGSPEVAVGKSTRIQVVDALRGFALLGILLVHVSVWFDGGPLPGSVYQINSQGILNNIVQAIVGIFFSGKFYTFFSFLFGLSFALMMTRSTEPDGTFLRRFAWRLVILGAIGFLHHLHWRGDILSIYAMLGFPMLLFRKVPLRWVLTVAVLLILNLPAQIRTIYNENVAEPPAKAQNDQRQKEFEKTVEANYEIIKRGSYFEVVGVNFREFETKMNFQFDSGRIYITLGFFLLGLYAGRRRLFQHLSDNRAFFRRVTRYTGFGVLGIIGLFAIAISIYGNNSQPPKGIGYFFNFLFGLGEGSLTIFYIAGLTLLFQTVSWQRIVSPLASIGKMALTNYVLQSVIGTLIFYGYGLGLIGEIPSAVAITLTLPIFLAQVLFSRWWLSRFQYGPLEWLWRSLTFLKAQPMGR</sequence>
<feature type="transmembrane region" description="Helical" evidence="1">
    <location>
        <begin position="295"/>
        <end position="320"/>
    </location>
</feature>
<dbReference type="PANTHER" id="PTHR30590:SF2">
    <property type="entry name" value="INNER MEMBRANE PROTEIN"/>
    <property type="match status" value="1"/>
</dbReference>
<feature type="transmembrane region" description="Helical" evidence="1">
    <location>
        <begin position="102"/>
        <end position="120"/>
    </location>
</feature>
<evidence type="ECO:0000313" key="4">
    <source>
        <dbReference type="Proteomes" id="UP000009309"/>
    </source>
</evidence>
<dbReference type="AlphaFoldDB" id="I2GFS5"/>
<comment type="caution">
    <text evidence="3">The sequence shown here is derived from an EMBL/GenBank/DDBJ whole genome shotgun (WGS) entry which is preliminary data.</text>
</comment>
<feature type="transmembrane region" description="Helical" evidence="1">
    <location>
        <begin position="62"/>
        <end position="90"/>
    </location>
</feature>
<keyword evidence="1" id="KW-0812">Transmembrane</keyword>
<dbReference type="Pfam" id="PF04235">
    <property type="entry name" value="DUF418"/>
    <property type="match status" value="1"/>
</dbReference>
<gene>
    <name evidence="3" type="ORF">BN8_01772</name>
</gene>
<evidence type="ECO:0000259" key="2">
    <source>
        <dbReference type="Pfam" id="PF04235"/>
    </source>
</evidence>
<keyword evidence="1" id="KW-1133">Transmembrane helix</keyword>
<feature type="transmembrane region" description="Helical" evidence="1">
    <location>
        <begin position="264"/>
        <end position="283"/>
    </location>
</feature>
<feature type="transmembrane region" description="Helical" evidence="1">
    <location>
        <begin position="340"/>
        <end position="359"/>
    </location>
</feature>
<feature type="transmembrane region" description="Helical" evidence="1">
    <location>
        <begin position="149"/>
        <end position="169"/>
    </location>
</feature>
<feature type="transmembrane region" description="Helical" evidence="1">
    <location>
        <begin position="365"/>
        <end position="384"/>
    </location>
</feature>
<dbReference type="RefSeq" id="WP_009281334.1">
    <property type="nucleotide sequence ID" value="NZ_CAIT01000006.1"/>
</dbReference>
<feature type="transmembrane region" description="Helical" evidence="1">
    <location>
        <begin position="24"/>
        <end position="42"/>
    </location>
</feature>
<evidence type="ECO:0000256" key="1">
    <source>
        <dbReference type="SAM" id="Phobius"/>
    </source>
</evidence>
<keyword evidence="1" id="KW-0472">Membrane</keyword>